<keyword evidence="1" id="KW-0472">Membrane</keyword>
<evidence type="ECO:0000313" key="3">
    <source>
        <dbReference type="Proteomes" id="UP000199648"/>
    </source>
</evidence>
<dbReference type="AlphaFoldDB" id="A0A1G5R177"/>
<accession>A0A1G5R177</accession>
<reference evidence="2 3" key="1">
    <citation type="submission" date="2016-10" db="EMBL/GenBank/DDBJ databases">
        <authorList>
            <person name="de Groot N.N."/>
        </authorList>
    </citation>
    <scope>NUCLEOTIDE SEQUENCE [LARGE SCALE GENOMIC DNA]</scope>
    <source>
        <strain evidence="2 3">HLD2</strain>
    </source>
</reference>
<evidence type="ECO:0000256" key="1">
    <source>
        <dbReference type="SAM" id="Phobius"/>
    </source>
</evidence>
<organism evidence="2 3">
    <name type="scientific">Thiohalomonas denitrificans</name>
    <dbReference type="NCBI Taxonomy" id="415747"/>
    <lineage>
        <taxon>Bacteria</taxon>
        <taxon>Pseudomonadati</taxon>
        <taxon>Pseudomonadota</taxon>
        <taxon>Gammaproteobacteria</taxon>
        <taxon>Thiohalomonadales</taxon>
        <taxon>Thiohalomonadaceae</taxon>
        <taxon>Thiohalomonas</taxon>
    </lineage>
</organism>
<dbReference type="Proteomes" id="UP000199648">
    <property type="component" value="Unassembled WGS sequence"/>
</dbReference>
<sequence>MCVTPLGARKPTSKSRFPLPAPLQMLLGGPVLLLIFAWTLLYDKLRQGH</sequence>
<keyword evidence="3" id="KW-1185">Reference proteome</keyword>
<feature type="transmembrane region" description="Helical" evidence="1">
    <location>
        <begin position="23"/>
        <end position="42"/>
    </location>
</feature>
<keyword evidence="1" id="KW-0812">Transmembrane</keyword>
<proteinExistence type="predicted"/>
<dbReference type="EMBL" id="FMWD01000017">
    <property type="protein sequence ID" value="SCZ67854.1"/>
    <property type="molecule type" value="Genomic_DNA"/>
</dbReference>
<keyword evidence="1" id="KW-1133">Transmembrane helix</keyword>
<evidence type="ECO:0000313" key="2">
    <source>
        <dbReference type="EMBL" id="SCZ67854.1"/>
    </source>
</evidence>
<name>A0A1G5R177_9GAMM</name>
<protein>
    <submittedName>
        <fullName evidence="2">Uncharacterized protein</fullName>
    </submittedName>
</protein>
<gene>
    <name evidence="2" type="ORF">SAMN03097708_03214</name>
</gene>